<evidence type="ECO:0000256" key="11">
    <source>
        <dbReference type="SAM" id="MobiDB-lite"/>
    </source>
</evidence>
<dbReference type="PROSITE" id="PS00615">
    <property type="entry name" value="C_TYPE_LECTIN_1"/>
    <property type="match status" value="1"/>
</dbReference>
<dbReference type="PROSITE" id="PS00420">
    <property type="entry name" value="SRCR_1"/>
    <property type="match status" value="3"/>
</dbReference>
<keyword evidence="9" id="KW-0325">Glycoprotein</keyword>
<feature type="domain" description="SRCR" evidence="15">
    <location>
        <begin position="351"/>
        <end position="451"/>
    </location>
</feature>
<feature type="disulfide bond" evidence="10">
    <location>
        <begin position="538"/>
        <end position="548"/>
    </location>
</feature>
<dbReference type="SMART" id="SM00137">
    <property type="entry name" value="MAM"/>
    <property type="match status" value="4"/>
</dbReference>
<reference evidence="18 19" key="1">
    <citation type="submission" date="2025-04" db="UniProtKB">
        <authorList>
            <consortium name="RefSeq"/>
        </authorList>
    </citation>
    <scope>IDENTIFICATION</scope>
    <source>
        <tissue evidence="18 19">Gonads</tissue>
    </source>
</reference>
<feature type="domain" description="Chitin-binding type-2" evidence="16">
    <location>
        <begin position="1593"/>
        <end position="1649"/>
    </location>
</feature>
<gene>
    <name evidence="18 19 20" type="primary">LOC106180971</name>
</gene>
<dbReference type="RefSeq" id="XP_013420621.1">
    <property type="nucleotide sequence ID" value="XM_013565167.1"/>
</dbReference>
<feature type="disulfide bond" evidence="10">
    <location>
        <begin position="1514"/>
        <end position="1575"/>
    </location>
</feature>
<dbReference type="PANTHER" id="PTHR48071">
    <property type="entry name" value="SRCR DOMAIN-CONTAINING PROTEIN"/>
    <property type="match status" value="1"/>
</dbReference>
<comment type="caution">
    <text evidence="10">Lacks conserved residue(s) required for the propagation of feature annotation.</text>
</comment>
<feature type="domain" description="SRCR" evidence="15">
    <location>
        <begin position="467"/>
        <end position="570"/>
    </location>
</feature>
<keyword evidence="6 12" id="KW-0472">Membrane</keyword>
<dbReference type="CDD" id="cd06263">
    <property type="entry name" value="MAM"/>
    <property type="match status" value="4"/>
</dbReference>
<dbReference type="Gene3D" id="3.10.100.10">
    <property type="entry name" value="Mannose-Binding Protein A, subunit A"/>
    <property type="match status" value="1"/>
</dbReference>
<dbReference type="Proteomes" id="UP000085678">
    <property type="component" value="Unplaced"/>
</dbReference>
<feature type="disulfide bond" evidence="10">
    <location>
        <begin position="389"/>
        <end position="450"/>
    </location>
</feature>
<feature type="domain" description="SRCR" evidence="15">
    <location>
        <begin position="752"/>
        <end position="851"/>
    </location>
</feature>
<feature type="disulfide bond" evidence="10">
    <location>
        <begin position="1545"/>
        <end position="1555"/>
    </location>
</feature>
<evidence type="ECO:0000256" key="1">
    <source>
        <dbReference type="ARBA" id="ARBA00004167"/>
    </source>
</evidence>
<evidence type="ECO:0000259" key="15">
    <source>
        <dbReference type="PROSITE" id="PS50287"/>
    </source>
</evidence>
<feature type="region of interest" description="Disordered" evidence="11">
    <location>
        <begin position="147"/>
        <end position="181"/>
    </location>
</feature>
<dbReference type="FunFam" id="3.10.250.10:FF:000006">
    <property type="entry name" value="neurotrypsin isoform X2"/>
    <property type="match status" value="1"/>
</dbReference>
<feature type="domain" description="MAM" evidence="14">
    <location>
        <begin position="578"/>
        <end position="744"/>
    </location>
</feature>
<feature type="transmembrane region" description="Helical" evidence="12">
    <location>
        <begin position="119"/>
        <end position="142"/>
    </location>
</feature>
<dbReference type="GO" id="GO:0008061">
    <property type="term" value="F:chitin binding"/>
    <property type="evidence" value="ECO:0007669"/>
    <property type="project" value="InterPro"/>
</dbReference>
<feature type="disulfide bond" evidence="10">
    <location>
        <begin position="420"/>
        <end position="430"/>
    </location>
</feature>
<dbReference type="PROSITE" id="PS50060">
    <property type="entry name" value="MAM_2"/>
    <property type="match status" value="4"/>
</dbReference>
<protein>
    <submittedName>
        <fullName evidence="18 19">MAM and LDL-receptor class A domain-containing protein 2</fullName>
    </submittedName>
</protein>
<name>A0A1S3KEF2_LINAN</name>
<dbReference type="Gene3D" id="2.60.120.200">
    <property type="match status" value="4"/>
</dbReference>
<evidence type="ECO:0000256" key="2">
    <source>
        <dbReference type="ARBA" id="ARBA00022692"/>
    </source>
</evidence>
<dbReference type="SMART" id="SM00034">
    <property type="entry name" value="CLECT"/>
    <property type="match status" value="1"/>
</dbReference>
<dbReference type="GO" id="GO:0005576">
    <property type="term" value="C:extracellular region"/>
    <property type="evidence" value="ECO:0007669"/>
    <property type="project" value="InterPro"/>
</dbReference>
<dbReference type="SMART" id="SM00202">
    <property type="entry name" value="SR"/>
    <property type="match status" value="5"/>
</dbReference>
<dbReference type="SUPFAM" id="SSF49899">
    <property type="entry name" value="Concanavalin A-like lectins/glucanases"/>
    <property type="match status" value="4"/>
</dbReference>
<feature type="region of interest" description="Disordered" evidence="11">
    <location>
        <begin position="1"/>
        <end position="86"/>
    </location>
</feature>
<dbReference type="Pfam" id="PF00530">
    <property type="entry name" value="SRCR"/>
    <property type="match status" value="5"/>
</dbReference>
<evidence type="ECO:0000256" key="5">
    <source>
        <dbReference type="ARBA" id="ARBA00022989"/>
    </source>
</evidence>
<dbReference type="RefSeq" id="XP_013420620.1">
    <property type="nucleotide sequence ID" value="XM_013565166.1"/>
</dbReference>
<feature type="disulfide bond" evidence="10">
    <location>
        <begin position="1100"/>
        <end position="1110"/>
    </location>
</feature>
<feature type="compositionally biased region" description="Polar residues" evidence="11">
    <location>
        <begin position="11"/>
        <end position="27"/>
    </location>
</feature>
<evidence type="ECO:0000256" key="3">
    <source>
        <dbReference type="ARBA" id="ARBA00022729"/>
    </source>
</evidence>
<dbReference type="Gene3D" id="3.10.250.10">
    <property type="entry name" value="SRCR-like domain"/>
    <property type="match status" value="5"/>
</dbReference>
<organism evidence="17 20">
    <name type="scientific">Lingula anatina</name>
    <name type="common">Brachiopod</name>
    <name type="synonym">Lingula unguis</name>
    <dbReference type="NCBI Taxonomy" id="7574"/>
    <lineage>
        <taxon>Eukaryota</taxon>
        <taxon>Metazoa</taxon>
        <taxon>Spiralia</taxon>
        <taxon>Lophotrochozoa</taxon>
        <taxon>Brachiopoda</taxon>
        <taxon>Linguliformea</taxon>
        <taxon>Lingulata</taxon>
        <taxon>Lingulida</taxon>
        <taxon>Linguloidea</taxon>
        <taxon>Lingulidae</taxon>
        <taxon>Lingula</taxon>
    </lineage>
</organism>
<feature type="domain" description="MAM" evidence="14">
    <location>
        <begin position="858"/>
        <end position="1013"/>
    </location>
</feature>
<dbReference type="InterPro" id="IPR016186">
    <property type="entry name" value="C-type_lectin-like/link_sf"/>
</dbReference>
<keyword evidence="4" id="KW-0677">Repeat</keyword>
<evidence type="ECO:0000256" key="9">
    <source>
        <dbReference type="ARBA" id="ARBA00023180"/>
    </source>
</evidence>
<evidence type="ECO:0000259" key="13">
    <source>
        <dbReference type="PROSITE" id="PS50041"/>
    </source>
</evidence>
<evidence type="ECO:0000256" key="12">
    <source>
        <dbReference type="SAM" id="Phobius"/>
    </source>
</evidence>
<dbReference type="InterPro" id="IPR000998">
    <property type="entry name" value="MAM_dom"/>
</dbReference>
<evidence type="ECO:0000259" key="16">
    <source>
        <dbReference type="PROSITE" id="PS50940"/>
    </source>
</evidence>
<keyword evidence="7 10" id="KW-1015">Disulfide bond</keyword>
<dbReference type="Pfam" id="PF00059">
    <property type="entry name" value="Lectin_C"/>
    <property type="match status" value="1"/>
</dbReference>
<dbReference type="Pfam" id="PF00629">
    <property type="entry name" value="MAM"/>
    <property type="match status" value="4"/>
</dbReference>
<dbReference type="InterPro" id="IPR001190">
    <property type="entry name" value="SRCR"/>
</dbReference>
<feature type="disulfide bond" evidence="10">
    <location>
        <begin position="821"/>
        <end position="831"/>
    </location>
</feature>
<feature type="domain" description="MAM" evidence="14">
    <location>
        <begin position="1144"/>
        <end position="1313"/>
    </location>
</feature>
<evidence type="ECO:0000256" key="7">
    <source>
        <dbReference type="ARBA" id="ARBA00023157"/>
    </source>
</evidence>
<feature type="disulfide bond" evidence="10">
    <location>
        <begin position="1501"/>
        <end position="1565"/>
    </location>
</feature>
<keyword evidence="8" id="KW-0675">Receptor</keyword>
<proteinExistence type="predicted"/>
<dbReference type="KEGG" id="lak:106180971"/>
<dbReference type="CDD" id="cd00037">
    <property type="entry name" value="CLECT"/>
    <property type="match status" value="1"/>
</dbReference>
<dbReference type="PROSITE" id="PS50940">
    <property type="entry name" value="CHIT_BIND_II"/>
    <property type="match status" value="1"/>
</dbReference>
<evidence type="ECO:0000256" key="6">
    <source>
        <dbReference type="ARBA" id="ARBA00023136"/>
    </source>
</evidence>
<feature type="domain" description="MAM" evidence="14">
    <location>
        <begin position="1309"/>
        <end position="1456"/>
    </location>
</feature>
<dbReference type="InterPro" id="IPR001304">
    <property type="entry name" value="C-type_lectin-like"/>
</dbReference>
<feature type="domain" description="SRCR" evidence="15">
    <location>
        <begin position="1029"/>
        <end position="1131"/>
    </location>
</feature>
<dbReference type="OrthoDB" id="6107927at2759"/>
<evidence type="ECO:0000259" key="14">
    <source>
        <dbReference type="PROSITE" id="PS50060"/>
    </source>
</evidence>
<evidence type="ECO:0000256" key="8">
    <source>
        <dbReference type="ARBA" id="ARBA00023170"/>
    </source>
</evidence>
<dbReference type="InterPro" id="IPR013320">
    <property type="entry name" value="ConA-like_dom_sf"/>
</dbReference>
<dbReference type="SUPFAM" id="SSF56436">
    <property type="entry name" value="C-type lectin-like"/>
    <property type="match status" value="1"/>
</dbReference>
<accession>A0A1S3KEF2</accession>
<dbReference type="InterPro" id="IPR016187">
    <property type="entry name" value="CTDL_fold"/>
</dbReference>
<comment type="subcellular location">
    <subcellularLocation>
        <location evidence="1">Membrane</location>
        <topology evidence="1">Single-pass membrane protein</topology>
    </subcellularLocation>
</comment>
<dbReference type="GO" id="GO:0016020">
    <property type="term" value="C:membrane"/>
    <property type="evidence" value="ECO:0007669"/>
    <property type="project" value="UniProtKB-SubCell"/>
</dbReference>
<evidence type="ECO:0000313" key="17">
    <source>
        <dbReference type="Proteomes" id="UP000085678"/>
    </source>
</evidence>
<feature type="compositionally biased region" description="Pro residues" evidence="11">
    <location>
        <begin position="64"/>
        <end position="79"/>
    </location>
</feature>
<feature type="domain" description="SRCR" evidence="15">
    <location>
        <begin position="1476"/>
        <end position="1576"/>
    </location>
</feature>
<dbReference type="STRING" id="7574.A0A1S3KEF2"/>
<evidence type="ECO:0000256" key="4">
    <source>
        <dbReference type="ARBA" id="ARBA00022737"/>
    </source>
</evidence>
<evidence type="ECO:0000313" key="20">
    <source>
        <dbReference type="RefSeq" id="XP_013420621.1"/>
    </source>
</evidence>
<dbReference type="RefSeq" id="XP_013420619.1">
    <property type="nucleotide sequence ID" value="XM_013565165.1"/>
</dbReference>
<dbReference type="FunFam" id="3.10.250.10:FF:000007">
    <property type="entry name" value="Soluble scavenger receptor cysteine-rich domain-containing protein SSC5D"/>
    <property type="match status" value="1"/>
</dbReference>
<dbReference type="InterPro" id="IPR002557">
    <property type="entry name" value="Chitin-bd_dom"/>
</dbReference>
<dbReference type="PRINTS" id="PR00258">
    <property type="entry name" value="SPERACTRCPTR"/>
</dbReference>
<evidence type="ECO:0000313" key="18">
    <source>
        <dbReference type="RefSeq" id="XP_013420619.1"/>
    </source>
</evidence>
<dbReference type="FunFam" id="3.10.250.10:FF:000016">
    <property type="entry name" value="Scavenger receptor cysteine-rich protein type 12"/>
    <property type="match status" value="1"/>
</dbReference>
<keyword evidence="3" id="KW-0732">Signal</keyword>
<dbReference type="PROSITE" id="PS50041">
    <property type="entry name" value="C_TYPE_LECTIN_2"/>
    <property type="match status" value="1"/>
</dbReference>
<feature type="domain" description="C-type lectin" evidence="13">
    <location>
        <begin position="1668"/>
        <end position="1784"/>
    </location>
</feature>
<feature type="compositionally biased region" description="Polar residues" evidence="11">
    <location>
        <begin position="147"/>
        <end position="163"/>
    </location>
</feature>
<sequence>METHALANITEPESTVQSSRNEVISQTPLPPYGDVSDYTSLDFGDIRGAEGGATHAYDNDGYENPPPKSVNDPNTPPAPMRNESRRGMIYRRMSDRSSVTGSTAIVENRRRMGHKRCCAVGFVIVAVTVLVMFTAGLVLFVIQRGGTETSNGSSPTTLQQKQKFSGCEVEPSSRTDSAATPWKDGKIVPTANVFSCLRYKADSNYEIHVLSMDSVGKDEAEVMVSVIGSPKVNNVMLVLISGMDTSWVIDPNATVSRIIKCRRDGVKSGNIKFDSVSCPEKEDVASAVLQNVVATYGQITSYTYTATCDKWTLKVGEQDELKPTALPPTQPTSVTTTTLPPVRNISAVRNVRLADMWEHGAGHVQVLIGRHWYYICDRLIDSADAHVICKTLGLGVQAEVLFQSFFSTVDSTPLGLILDCVGNETNVTQCRHTLANPFIRCNQEVATVRCNPGPTTSPASPSQITDVRLVDSNSKYEGNVQVKYGNYWRYVCDVGWNSIDARVVCRTLGYGNLTGAIYFNSNFGNAPSNNRPIITLNCIDSVTHIKGCRYATYWDYSGCDVDDVAGVQCFSDIGVSGITCNFEAGMCGLMPSYTSSAYSSFKWTRRSGRTSSSYTGPTYDHTTLSSTGYYVYVDGTYGYSGRTTELLTPTILANTTRTVYNISFWYHMYGSSMGALNVYLTVQGRKTLIWIASGNQGNAWKYAEVLKLASGNFTITFQAVRGRSYTSDIAIDDLNIKKQEGATTVPLEKLQVRLVGGSVAREGRVEVYYLGHWGTVCDNGWDIRDGNVTCRMLGYSGAVAVYPSARFGQGNGTVWLSYINCTGTESSLEECDKPHWATTCSHYRDASVRCKDPGLASEECTFEGDFCGYTQSYSNNLNWVRNQGNIPFYSFGPSRDHTLGSSAGYYIYMSGSNGLPNETARITSPVIKVNTSTVYNISFWFYMRGSELGYIRVFVKQPGATEQELWNFTSVSGSYLWRGHFLHISIGSDFQVIFEGVRGGSYRSVTALDDIFIYPLEGNNTLVPITVGVRLAGGFNPWEGRVQVYHAGLWGDICGSEWDIYDAQVVCRMLGYRSAESAYTDSGTLFGSSSSRTWLSNVGCVGYEYSLEYCTHSSWGYNYCYRSSKAGVRCTLPDNVNTTIRSNVTCSFESGPCGFRFSSTYYNWTLRTGSTPSSGTGPYTDHTLGNLLGHYIYAEASSVSSGTSTMMISPPLDPRGTKSYNISFWYHMNGYNIGTLNIRARSLSSARGAILWTKSGNLGNIWRRGEVLAVTNASFQVVFEAICGSDYRSDVALDDINIVQLTLAHTQQASCDFEYGACGFLQDMAAPAGWLISNGSRTSTVSADHTLRSASGHFMYARYTYGAGTVARLNTPPLVKNTRYIVSFWYMFPGSYRATLSVLVQGTDRDVRWSNNGYRDTNWRYGYFILATSHDVQVVFEATLRSSYSSYVAIDDISIAVYTGWITTLPPTPSVSSRSVRLVSGLYAYEGRVEVFYRGQWGTVCDDGWNLDAARVVCRWLGYPDAIAAYGSARFGAGVGTIWLDDVSCAGEENSLWECRHRTVGTHNCGHSEDAGVRCSDQTTTVRPTVFPSSVPSIICANTTMNQPLARTCVQFVVCGGSPFLASCGSSFWFSKKTRGCVESSSLSNECYSNGYRRPGSATNCSVGWQKHDDHCYKYISSSMAYMDAYTYCHTIDSNLVSIHSAREQSFVSSLLRNVSSLVYIGYDDIWEEGHWQWADGSIGAVGNWTEFNRGSFQITEDCAALYPEGRPQWYDVECTLKLPFICKI</sequence>
<dbReference type="PROSITE" id="PS50287">
    <property type="entry name" value="SRCR_2"/>
    <property type="match status" value="5"/>
</dbReference>
<keyword evidence="5 12" id="KW-1133">Transmembrane helix</keyword>
<keyword evidence="2 12" id="KW-0812">Transmembrane</keyword>
<dbReference type="PANTHER" id="PTHR48071:SF18">
    <property type="entry name" value="DELETED IN MALIGNANT BRAIN TUMORS 1 PROTEIN-RELATED"/>
    <property type="match status" value="1"/>
</dbReference>
<evidence type="ECO:0000313" key="19">
    <source>
        <dbReference type="RefSeq" id="XP_013420620.1"/>
    </source>
</evidence>
<keyword evidence="17" id="KW-1185">Reference proteome</keyword>
<dbReference type="FunFam" id="3.10.250.10:FF:000011">
    <property type="entry name" value="Scavenger receptor class A member 5"/>
    <property type="match status" value="1"/>
</dbReference>
<evidence type="ECO:0000256" key="10">
    <source>
        <dbReference type="PROSITE-ProRule" id="PRU00196"/>
    </source>
</evidence>
<dbReference type="InterPro" id="IPR018378">
    <property type="entry name" value="C-type_lectin_CS"/>
</dbReference>
<dbReference type="SUPFAM" id="SSF56487">
    <property type="entry name" value="SRCR-like"/>
    <property type="match status" value="5"/>
</dbReference>
<dbReference type="GeneID" id="106180971"/>
<dbReference type="InterPro" id="IPR036772">
    <property type="entry name" value="SRCR-like_dom_sf"/>
</dbReference>